<dbReference type="InterPro" id="IPR000357">
    <property type="entry name" value="HEAT"/>
</dbReference>
<comment type="caution">
    <text evidence="6">The sequence shown here is derived from an EMBL/GenBank/DDBJ whole genome shotgun (WGS) entry which is preliminary data.</text>
</comment>
<proteinExistence type="predicted"/>
<dbReference type="Proteomes" id="UP000093000">
    <property type="component" value="Unassembled WGS sequence"/>
</dbReference>
<evidence type="ECO:0000313" key="7">
    <source>
        <dbReference type="Proteomes" id="UP000093000"/>
    </source>
</evidence>
<dbReference type="Pfam" id="PF02985">
    <property type="entry name" value="HEAT"/>
    <property type="match status" value="2"/>
</dbReference>
<dbReference type="GO" id="GO:0005737">
    <property type="term" value="C:cytoplasm"/>
    <property type="evidence" value="ECO:0007669"/>
    <property type="project" value="UniProtKB-SubCell"/>
</dbReference>
<dbReference type="OrthoDB" id="5559898at2759"/>
<evidence type="ECO:0000256" key="1">
    <source>
        <dbReference type="ARBA" id="ARBA00004123"/>
    </source>
</evidence>
<evidence type="ECO:0000256" key="2">
    <source>
        <dbReference type="ARBA" id="ARBA00004496"/>
    </source>
</evidence>
<gene>
    <name evidence="6" type="ORF">A0J61_10220</name>
</gene>
<dbReference type="PANTHER" id="PTHR15651">
    <property type="entry name" value="ARMADILLO REPEAT-CONTAINING PROTEIN 8"/>
    <property type="match status" value="1"/>
</dbReference>
<dbReference type="EMBL" id="LUGH01001077">
    <property type="protein sequence ID" value="OBZ81731.1"/>
    <property type="molecule type" value="Genomic_DNA"/>
</dbReference>
<sequence>LTNLYRTGVFSEPFSEITLVVLPALVKLLQDPTDDVQEKAPLVLADLIKDSEEMQKAAYDADAVSRLTDLLASVSSKDTEEESQQLGIPGMGSVAKRKEKIKENSLIAIAAATLLKEECRTQAIEAKALPHVISGLNSKYPNVRLAACQCAKSLSRSVSHLRTSLVDAGIAPPLIKLLYDECHVVQAAACGALCNLVLEFSPMKKSVIEAGAIARFVEYSRSKDANLQLNGVWALNNLLFRADLQAKKTVMNALTYNALIDLVHESNVNIQEQALEIVRNLVYGKQEDTDWVIEGIGREDLLDVLESKLQVISDMGVEEENEQVSSAQTLVPALYIVVNMSSNAEEPKMALMSRSSIVNSVIHHLSHEDASVRLAAIWCIINWTWANTEENQEDLAIRCRRLKNLGIEEKLETMEKDPNRDVSDRAKSALDQFRGVLAEFSI</sequence>
<keyword evidence="7" id="KW-1185">Reference proteome</keyword>
<dbReference type="PANTHER" id="PTHR15651:SF7">
    <property type="entry name" value="ARMADILLO REPEAT-CONTAINING PROTEIN 8"/>
    <property type="match status" value="1"/>
</dbReference>
<evidence type="ECO:0000256" key="5">
    <source>
        <dbReference type="ARBA" id="ARBA00023242"/>
    </source>
</evidence>
<evidence type="ECO:0000256" key="3">
    <source>
        <dbReference type="ARBA" id="ARBA00022490"/>
    </source>
</evidence>
<feature type="non-terminal residue" evidence="6">
    <location>
        <position position="1"/>
    </location>
</feature>
<reference evidence="6 7" key="1">
    <citation type="submission" date="2016-03" db="EMBL/GenBank/DDBJ databases">
        <title>Choanephora cucurbitarum.</title>
        <authorList>
            <person name="Min B."/>
            <person name="Park H."/>
            <person name="Park J.-H."/>
            <person name="Shin H.-D."/>
            <person name="Choi I.-G."/>
        </authorList>
    </citation>
    <scope>NUCLEOTIDE SEQUENCE [LARGE SCALE GENOMIC DNA]</scope>
    <source>
        <strain evidence="6 7">KUS-F28377</strain>
    </source>
</reference>
<dbReference type="Gene3D" id="1.25.10.10">
    <property type="entry name" value="Leucine-rich Repeat Variant"/>
    <property type="match status" value="1"/>
</dbReference>
<dbReference type="InterPro" id="IPR011989">
    <property type="entry name" value="ARM-like"/>
</dbReference>
<evidence type="ECO:0000256" key="4">
    <source>
        <dbReference type="ARBA" id="ARBA00022737"/>
    </source>
</evidence>
<dbReference type="GO" id="GO:0043161">
    <property type="term" value="P:proteasome-mediated ubiquitin-dependent protein catabolic process"/>
    <property type="evidence" value="ECO:0007669"/>
    <property type="project" value="TreeGrafter"/>
</dbReference>
<dbReference type="GO" id="GO:0005634">
    <property type="term" value="C:nucleus"/>
    <property type="evidence" value="ECO:0007669"/>
    <property type="project" value="UniProtKB-SubCell"/>
</dbReference>
<dbReference type="SUPFAM" id="SSF48371">
    <property type="entry name" value="ARM repeat"/>
    <property type="match status" value="1"/>
</dbReference>
<evidence type="ECO:0000313" key="6">
    <source>
        <dbReference type="EMBL" id="OBZ81731.1"/>
    </source>
</evidence>
<dbReference type="FunCoup" id="A0A1C7MY74">
    <property type="interactions" value="300"/>
</dbReference>
<dbReference type="STRING" id="101091.A0A1C7MY74"/>
<keyword evidence="5" id="KW-0539">Nucleus</keyword>
<comment type="subcellular location">
    <subcellularLocation>
        <location evidence="2">Cytoplasm</location>
    </subcellularLocation>
    <subcellularLocation>
        <location evidence="1">Nucleus</location>
    </subcellularLocation>
</comment>
<name>A0A1C7MY74_9FUNG</name>
<keyword evidence="3" id="KW-0963">Cytoplasm</keyword>
<dbReference type="InterPro" id="IPR000225">
    <property type="entry name" value="Armadillo"/>
</dbReference>
<organism evidence="6 7">
    <name type="scientific">Choanephora cucurbitarum</name>
    <dbReference type="NCBI Taxonomy" id="101091"/>
    <lineage>
        <taxon>Eukaryota</taxon>
        <taxon>Fungi</taxon>
        <taxon>Fungi incertae sedis</taxon>
        <taxon>Mucoromycota</taxon>
        <taxon>Mucoromycotina</taxon>
        <taxon>Mucoromycetes</taxon>
        <taxon>Mucorales</taxon>
        <taxon>Mucorineae</taxon>
        <taxon>Choanephoraceae</taxon>
        <taxon>Choanephoroideae</taxon>
        <taxon>Choanephora</taxon>
    </lineage>
</organism>
<dbReference type="Pfam" id="PF00514">
    <property type="entry name" value="Arm"/>
    <property type="match status" value="1"/>
</dbReference>
<dbReference type="InterPro" id="IPR016024">
    <property type="entry name" value="ARM-type_fold"/>
</dbReference>
<dbReference type="GO" id="GO:0034657">
    <property type="term" value="C:GID complex"/>
    <property type="evidence" value="ECO:0007669"/>
    <property type="project" value="TreeGrafter"/>
</dbReference>
<dbReference type="AlphaFoldDB" id="A0A1C7MY74"/>
<keyword evidence="4" id="KW-0677">Repeat</keyword>
<dbReference type="InterPro" id="IPR038739">
    <property type="entry name" value="ARMC8/Vid28"/>
</dbReference>
<dbReference type="SMART" id="SM00185">
    <property type="entry name" value="ARM"/>
    <property type="match status" value="6"/>
</dbReference>
<protein>
    <submittedName>
        <fullName evidence="6">Uncharacterized protein C26H5.04</fullName>
    </submittedName>
</protein>
<accession>A0A1C7MY74</accession>
<dbReference type="InParanoid" id="A0A1C7MY74"/>